<accession>A0A3A1WNJ9</accession>
<reference evidence="3" key="1">
    <citation type="submission" date="2018-09" db="EMBL/GenBank/DDBJ databases">
        <authorList>
            <person name="Tuo L."/>
        </authorList>
    </citation>
    <scope>NUCLEOTIDE SEQUENCE [LARGE SCALE GENOMIC DNA]</scope>
    <source>
        <strain evidence="3">M2BS4Y-1</strain>
    </source>
</reference>
<dbReference type="Proteomes" id="UP000265750">
    <property type="component" value="Unassembled WGS sequence"/>
</dbReference>
<feature type="compositionally biased region" description="Basic and acidic residues" evidence="1">
    <location>
        <begin position="91"/>
        <end position="104"/>
    </location>
</feature>
<organism evidence="2 3">
    <name type="scientific">Aureimonas flava</name>
    <dbReference type="NCBI Taxonomy" id="2320271"/>
    <lineage>
        <taxon>Bacteria</taxon>
        <taxon>Pseudomonadati</taxon>
        <taxon>Pseudomonadota</taxon>
        <taxon>Alphaproteobacteria</taxon>
        <taxon>Hyphomicrobiales</taxon>
        <taxon>Aurantimonadaceae</taxon>
        <taxon>Aureimonas</taxon>
    </lineage>
</organism>
<evidence type="ECO:0000313" key="3">
    <source>
        <dbReference type="Proteomes" id="UP000265750"/>
    </source>
</evidence>
<gene>
    <name evidence="2" type="ORF">D3218_08815</name>
</gene>
<sequence length="104" mass="11038">MSAPTSADALAQELEIRQGLARLFEAAMRDGRTPPLTALESVARALGAVYREIAAVHLDPAGCPCGWKPEEGDLLALSEAMRGGARPARPPRTDLHRMEPAGHA</sequence>
<name>A0A3A1WNJ9_9HYPH</name>
<proteinExistence type="predicted"/>
<dbReference type="AlphaFoldDB" id="A0A3A1WNJ9"/>
<dbReference type="OrthoDB" id="7907305at2"/>
<protein>
    <submittedName>
        <fullName evidence="2">Uncharacterized protein</fullName>
    </submittedName>
</protein>
<dbReference type="EMBL" id="QYRN01000004">
    <property type="protein sequence ID" value="RIY01443.1"/>
    <property type="molecule type" value="Genomic_DNA"/>
</dbReference>
<dbReference type="RefSeq" id="WP_119539623.1">
    <property type="nucleotide sequence ID" value="NZ_QYRN01000004.1"/>
</dbReference>
<evidence type="ECO:0000313" key="2">
    <source>
        <dbReference type="EMBL" id="RIY01443.1"/>
    </source>
</evidence>
<keyword evidence="3" id="KW-1185">Reference proteome</keyword>
<comment type="caution">
    <text evidence="2">The sequence shown here is derived from an EMBL/GenBank/DDBJ whole genome shotgun (WGS) entry which is preliminary data.</text>
</comment>
<evidence type="ECO:0000256" key="1">
    <source>
        <dbReference type="SAM" id="MobiDB-lite"/>
    </source>
</evidence>
<feature type="region of interest" description="Disordered" evidence="1">
    <location>
        <begin position="81"/>
        <end position="104"/>
    </location>
</feature>